<organism evidence="2">
    <name type="scientific">uncultured marine microorganism HF4000_001A02</name>
    <dbReference type="NCBI Taxonomy" id="455501"/>
    <lineage>
        <taxon>unclassified sequences</taxon>
        <taxon>environmental samples</taxon>
    </lineage>
</organism>
<keyword evidence="1" id="KW-1133">Transmembrane helix</keyword>
<name>B3SZZ3_9ZZZZ</name>
<feature type="transmembrane region" description="Helical" evidence="1">
    <location>
        <begin position="153"/>
        <end position="175"/>
    </location>
</feature>
<keyword evidence="1" id="KW-0472">Membrane</keyword>
<evidence type="ECO:0000256" key="1">
    <source>
        <dbReference type="SAM" id="Phobius"/>
    </source>
</evidence>
<accession>B3SZZ3</accession>
<evidence type="ECO:0000313" key="2">
    <source>
        <dbReference type="EMBL" id="ABZ05902.1"/>
    </source>
</evidence>
<protein>
    <submittedName>
        <fullName evidence="2">Uncharacterized protein</fullName>
    </submittedName>
</protein>
<reference evidence="2" key="1">
    <citation type="journal article" date="2008" name="ISME J.">
        <title>Genomic patterns of recombination, clonal divergence and environment in marine microbial populations.</title>
        <authorList>
            <person name="Konstantinidis K.T."/>
            <person name="Delong E.F."/>
        </authorList>
    </citation>
    <scope>NUCLEOTIDE SEQUENCE</scope>
</reference>
<dbReference type="PROSITE" id="PS51257">
    <property type="entry name" value="PROKAR_LIPOPROTEIN"/>
    <property type="match status" value="1"/>
</dbReference>
<proteinExistence type="predicted"/>
<sequence length="311" mass="35409">MKKSLFISAIILAACSQDYTGTSVQMTVELDTTYTTIGSPIFYLITVQLPQDKIVKFREWELEDPLEIRSSEFSTSGLENIGRYEIVFWDTGKVVIPGIAITILNMDSSFAYDMTADTMFMEVVSITEQDPSFKQSGGGIMPIKDPVPVRIPLPWQTIILSILLLGILIAIGLIWKKRLKTDVSYEERPEYLKEPDIIALEKLDNLDQSGLLEKGEIKEFYAQLSLILREYTENSLYIRTLEMTTEEIRENRPAFPYTDDQIASYFKILSGADMAKYAKHIAALDQCSQDMVLSKNIVKETIPYWKFDSIS</sequence>
<dbReference type="AlphaFoldDB" id="B3SZZ3"/>
<gene>
    <name evidence="2" type="ORF">ALOHA_HF4000001A02ctg1g27</name>
</gene>
<dbReference type="EMBL" id="EU016560">
    <property type="protein sequence ID" value="ABZ05902.1"/>
    <property type="molecule type" value="Genomic_DNA"/>
</dbReference>
<keyword evidence="1" id="KW-0812">Transmembrane</keyword>